<feature type="transmembrane region" description="Helical" evidence="6">
    <location>
        <begin position="51"/>
        <end position="70"/>
    </location>
</feature>
<evidence type="ECO:0000256" key="6">
    <source>
        <dbReference type="SAM" id="Phobius"/>
    </source>
</evidence>
<dbReference type="KEGG" id="afg:AFULGI_00007880"/>
<feature type="transmembrane region" description="Helical" evidence="6">
    <location>
        <begin position="118"/>
        <end position="135"/>
    </location>
</feature>
<feature type="transmembrane region" description="Helical" evidence="6">
    <location>
        <begin position="91"/>
        <end position="112"/>
    </location>
</feature>
<evidence type="ECO:0000256" key="4">
    <source>
        <dbReference type="ARBA" id="ARBA00022989"/>
    </source>
</evidence>
<accession>A0A075WB44</accession>
<protein>
    <recommendedName>
        <fullName evidence="9">TIGR00297 family protein</fullName>
    </recommendedName>
</protein>
<evidence type="ECO:0000313" key="8">
    <source>
        <dbReference type="Proteomes" id="UP000028501"/>
    </source>
</evidence>
<feature type="transmembrane region" description="Helical" evidence="6">
    <location>
        <begin position="327"/>
        <end position="346"/>
    </location>
</feature>
<sequence>MHPALVLAAIALIAIKLDPRFVLGLLVLLTLIYGKKRGFSLKLRNVTEDESYFNAFLFSTILSALSCFSLPKDVVFASIFLISVHNYRKNALWNIAVYTTASLLYFLCYHAVNGVELRLAHTFFISLSGGLTAALVESVDTNADRRLTLLLAISSVFTIFKMYVPSASIYSLAFAFLLSFFVSLLALYAKVADESGLMSATIVGTTLILFADIRFFAVILLFYALGSAITKYKYSVKLERGIAEQAGGARGYANVFGNSLAPLFFAVQFGVSGDAVFAAAFVAAVAAALADTMASEIGKAEEKVYLITNFSRVEPGTSGGISVKGELAALFGCIVTALLSLLLGIIGFDVLLPVTLSAFAGVHIDSLLGATLEKKGYLTNSAVNFLGTLSAGIICVLLLLPLL</sequence>
<evidence type="ECO:0000256" key="5">
    <source>
        <dbReference type="ARBA" id="ARBA00023136"/>
    </source>
</evidence>
<feature type="transmembrane region" description="Helical" evidence="6">
    <location>
        <begin position="170"/>
        <end position="189"/>
    </location>
</feature>
<dbReference type="GeneID" id="24794306"/>
<feature type="transmembrane region" description="Helical" evidence="6">
    <location>
        <begin position="201"/>
        <end position="225"/>
    </location>
</feature>
<dbReference type="PANTHER" id="PTHR13353">
    <property type="entry name" value="TRANSMEMBRANE PROTEIN 19"/>
    <property type="match status" value="1"/>
</dbReference>
<evidence type="ECO:0000256" key="2">
    <source>
        <dbReference type="ARBA" id="ARBA00009012"/>
    </source>
</evidence>
<dbReference type="Proteomes" id="UP000028501">
    <property type="component" value="Chromosome"/>
</dbReference>
<keyword evidence="5 6" id="KW-0472">Membrane</keyword>
<dbReference type="NCBIfam" id="TIGR00297">
    <property type="entry name" value="TIGR00297 family protein"/>
    <property type="match status" value="1"/>
</dbReference>
<gene>
    <name evidence="7" type="ORF">AFULGI_00007880</name>
</gene>
<comment type="similarity">
    <text evidence="2">Belongs to the TMEM19 family.</text>
</comment>
<keyword evidence="3 6" id="KW-0812">Transmembrane</keyword>
<evidence type="ECO:0000256" key="3">
    <source>
        <dbReference type="ARBA" id="ARBA00022692"/>
    </source>
</evidence>
<organism evidence="7 8">
    <name type="scientific">Archaeoglobus fulgidus DSM 8774</name>
    <dbReference type="NCBI Taxonomy" id="1344584"/>
    <lineage>
        <taxon>Archaea</taxon>
        <taxon>Methanobacteriati</taxon>
        <taxon>Methanobacteriota</taxon>
        <taxon>Archaeoglobi</taxon>
        <taxon>Archaeoglobales</taxon>
        <taxon>Archaeoglobaceae</taxon>
        <taxon>Archaeoglobus</taxon>
    </lineage>
</organism>
<feature type="transmembrane region" description="Helical" evidence="6">
    <location>
        <begin position="263"/>
        <end position="289"/>
    </location>
</feature>
<proteinExistence type="inferred from homology"/>
<evidence type="ECO:0000256" key="1">
    <source>
        <dbReference type="ARBA" id="ARBA00004141"/>
    </source>
</evidence>
<name>A0A075WB44_ARCFL</name>
<dbReference type="PANTHER" id="PTHR13353:SF5">
    <property type="entry name" value="TRANSMEMBRANE PROTEIN 19"/>
    <property type="match status" value="1"/>
</dbReference>
<feature type="transmembrane region" description="Helical" evidence="6">
    <location>
        <begin position="382"/>
        <end position="402"/>
    </location>
</feature>
<dbReference type="GO" id="GO:0016020">
    <property type="term" value="C:membrane"/>
    <property type="evidence" value="ECO:0007669"/>
    <property type="project" value="UniProtKB-SubCell"/>
</dbReference>
<reference evidence="7 8" key="1">
    <citation type="submission" date="2013-07" db="EMBL/GenBank/DDBJ databases">
        <title>Genome of Archaeoglobus fulgidus.</title>
        <authorList>
            <person name="Fiebig A."/>
            <person name="Birkeland N.-K."/>
        </authorList>
    </citation>
    <scope>NUCLEOTIDE SEQUENCE [LARGE SCALE GENOMIC DNA]</scope>
    <source>
        <strain evidence="7 8">DSM 8774</strain>
    </source>
</reference>
<evidence type="ECO:0000313" key="7">
    <source>
        <dbReference type="EMBL" id="AIG97585.1"/>
    </source>
</evidence>
<dbReference type="RefSeq" id="WP_048095259.1">
    <property type="nucleotide sequence ID" value="NZ_CP006577.1"/>
</dbReference>
<dbReference type="EMBL" id="CP006577">
    <property type="protein sequence ID" value="AIG97585.1"/>
    <property type="molecule type" value="Genomic_DNA"/>
</dbReference>
<dbReference type="InterPro" id="IPR002794">
    <property type="entry name" value="DUF92_TMEM19"/>
</dbReference>
<dbReference type="AlphaFoldDB" id="A0A075WB44"/>
<comment type="subcellular location">
    <subcellularLocation>
        <location evidence="1">Membrane</location>
        <topology evidence="1">Multi-pass membrane protein</topology>
    </subcellularLocation>
</comment>
<evidence type="ECO:0008006" key="9">
    <source>
        <dbReference type="Google" id="ProtNLM"/>
    </source>
</evidence>
<keyword evidence="4 6" id="KW-1133">Transmembrane helix</keyword>
<dbReference type="HOGENOM" id="CLU_055956_0_0_2"/>
<dbReference type="Pfam" id="PF01940">
    <property type="entry name" value="DUF92"/>
    <property type="match status" value="1"/>
</dbReference>